<evidence type="ECO:0000256" key="4">
    <source>
        <dbReference type="ARBA" id="ARBA00012640"/>
    </source>
</evidence>
<evidence type="ECO:0000256" key="1">
    <source>
        <dbReference type="ARBA" id="ARBA00001946"/>
    </source>
</evidence>
<comment type="similarity">
    <text evidence="3">Belongs to the HAD-like hydrolase superfamily. SerB family.</text>
</comment>
<dbReference type="InterPro" id="IPR004469">
    <property type="entry name" value="PSP"/>
</dbReference>
<evidence type="ECO:0000256" key="10">
    <source>
        <dbReference type="ARBA" id="ARBA00023299"/>
    </source>
</evidence>
<evidence type="ECO:0000256" key="11">
    <source>
        <dbReference type="ARBA" id="ARBA00031693"/>
    </source>
</evidence>
<dbReference type="CDD" id="cd07500">
    <property type="entry name" value="HAD_PSP"/>
    <property type="match status" value="1"/>
</dbReference>
<dbReference type="Proteomes" id="UP001257914">
    <property type="component" value="Unassembled WGS sequence"/>
</dbReference>
<comment type="pathway">
    <text evidence="2">Amino-acid biosynthesis; L-serine biosynthesis; L-serine from 3-phospho-D-glycerate: step 3/3.</text>
</comment>
<evidence type="ECO:0000313" key="15">
    <source>
        <dbReference type="Proteomes" id="UP001257914"/>
    </source>
</evidence>
<dbReference type="PANTHER" id="PTHR43344:SF2">
    <property type="entry name" value="PHOSPHOSERINE PHOSPHATASE"/>
    <property type="match status" value="1"/>
</dbReference>
<accession>A0ABU3R4Y6</accession>
<comment type="caution">
    <text evidence="14">The sequence shown here is derived from an EMBL/GenBank/DDBJ whole genome shotgun (WGS) entry which is preliminary data.</text>
</comment>
<comment type="cofactor">
    <cofactor evidence="1">
        <name>Mg(2+)</name>
        <dbReference type="ChEBI" id="CHEBI:18420"/>
    </cofactor>
</comment>
<name>A0ABU3R4Y6_9GAMM</name>
<sequence>MAIDELSHIFSISEVSFVQVQQQLKNTDLFNLVWLADNTDNDAPTLKDINDCQQVKLEMIAEQDLSAHSSSAKLVLFNDLNWQILFDFIKVCEANSINLNICKLVKPSDELDGAISFTLTDAITKQIQTELNQWAEQHDVELCYVENGPSIDKPGLLVMDMDSTAIQIECIDEIAKLAGVGEQVAEVTAAAMRGELDFAESLHARVATLTDAPVSIIDQVADNLPLMPGLENLVSQLQSYGWKLVIASGGFTYMTDVLKRQLNLDETVANQLEMKNEKLTGKVLGRIVDANVKAETVVELAHKYNIDISQTIAMGDGANDLVMMEAAQLGVAFHAKPLVRAQADVSVRTGGLDQLLYLL</sequence>
<reference evidence="14 15" key="1">
    <citation type="submission" date="2023-10" db="EMBL/GenBank/DDBJ databases">
        <title>Psychrosphaera aquimaarina strain SW33 isolated from seawater.</title>
        <authorList>
            <person name="Bayburt H."/>
            <person name="Kim J.M."/>
            <person name="Choi B.J."/>
            <person name="Jeon C.O."/>
        </authorList>
    </citation>
    <scope>NUCLEOTIDE SEQUENCE [LARGE SCALE GENOMIC DNA]</scope>
    <source>
        <strain evidence="14 15">KCTC 52743</strain>
    </source>
</reference>
<evidence type="ECO:0000256" key="7">
    <source>
        <dbReference type="ARBA" id="ARBA00022723"/>
    </source>
</evidence>
<dbReference type="GO" id="GO:0016787">
    <property type="term" value="F:hydrolase activity"/>
    <property type="evidence" value="ECO:0007669"/>
    <property type="project" value="UniProtKB-KW"/>
</dbReference>
<evidence type="ECO:0000256" key="6">
    <source>
        <dbReference type="ARBA" id="ARBA00022605"/>
    </source>
</evidence>
<dbReference type="Gene3D" id="3.40.50.1000">
    <property type="entry name" value="HAD superfamily/HAD-like"/>
    <property type="match status" value="1"/>
</dbReference>
<evidence type="ECO:0000256" key="9">
    <source>
        <dbReference type="ARBA" id="ARBA00022842"/>
    </source>
</evidence>
<dbReference type="SFLD" id="SFLDG01137">
    <property type="entry name" value="C1.6.1:_Phosphoserine_Phosphat"/>
    <property type="match status" value="1"/>
</dbReference>
<dbReference type="InterPro" id="IPR050582">
    <property type="entry name" value="HAD-like_SerB"/>
</dbReference>
<dbReference type="SFLD" id="SFLDG01136">
    <property type="entry name" value="C1.6:_Phosphoserine_Phosphatas"/>
    <property type="match status" value="1"/>
</dbReference>
<evidence type="ECO:0000256" key="2">
    <source>
        <dbReference type="ARBA" id="ARBA00005135"/>
    </source>
</evidence>
<organism evidence="14 15">
    <name type="scientific">Psychrosphaera aquimarina</name>
    <dbReference type="NCBI Taxonomy" id="2044854"/>
    <lineage>
        <taxon>Bacteria</taxon>
        <taxon>Pseudomonadati</taxon>
        <taxon>Pseudomonadota</taxon>
        <taxon>Gammaproteobacteria</taxon>
        <taxon>Alteromonadales</taxon>
        <taxon>Pseudoalteromonadaceae</taxon>
        <taxon>Psychrosphaera</taxon>
    </lineage>
</organism>
<evidence type="ECO:0000256" key="5">
    <source>
        <dbReference type="ARBA" id="ARBA00015196"/>
    </source>
</evidence>
<evidence type="ECO:0000256" key="3">
    <source>
        <dbReference type="ARBA" id="ARBA00009184"/>
    </source>
</evidence>
<dbReference type="EMBL" id="JAWCUA010000010">
    <property type="protein sequence ID" value="MDU0114537.1"/>
    <property type="molecule type" value="Genomic_DNA"/>
</dbReference>
<dbReference type="SFLD" id="SFLDS00003">
    <property type="entry name" value="Haloacid_Dehalogenase"/>
    <property type="match status" value="1"/>
</dbReference>
<comment type="catalytic activity">
    <reaction evidence="13">
        <text>O-phospho-D-serine + H2O = D-serine + phosphate</text>
        <dbReference type="Rhea" id="RHEA:24873"/>
        <dbReference type="ChEBI" id="CHEBI:15377"/>
        <dbReference type="ChEBI" id="CHEBI:35247"/>
        <dbReference type="ChEBI" id="CHEBI:43474"/>
        <dbReference type="ChEBI" id="CHEBI:58680"/>
        <dbReference type="EC" id="3.1.3.3"/>
    </reaction>
</comment>
<dbReference type="InterPro" id="IPR023214">
    <property type="entry name" value="HAD_sf"/>
</dbReference>
<keyword evidence="15" id="KW-1185">Reference proteome</keyword>
<evidence type="ECO:0000256" key="8">
    <source>
        <dbReference type="ARBA" id="ARBA00022801"/>
    </source>
</evidence>
<protein>
    <recommendedName>
        <fullName evidence="5">Phosphoserine phosphatase</fullName>
        <ecNumber evidence="4">3.1.3.3</ecNumber>
    </recommendedName>
    <alternativeName>
        <fullName evidence="11">O-phosphoserine phosphohydrolase</fullName>
    </alternativeName>
</protein>
<evidence type="ECO:0000256" key="12">
    <source>
        <dbReference type="ARBA" id="ARBA00048138"/>
    </source>
</evidence>
<dbReference type="InterPro" id="IPR036412">
    <property type="entry name" value="HAD-like_sf"/>
</dbReference>
<keyword evidence="7" id="KW-0479">Metal-binding</keyword>
<dbReference type="NCBIfam" id="TIGR00338">
    <property type="entry name" value="serB"/>
    <property type="match status" value="1"/>
</dbReference>
<dbReference type="EC" id="3.1.3.3" evidence="4"/>
<keyword evidence="9" id="KW-0460">Magnesium</keyword>
<keyword evidence="10" id="KW-0718">Serine biosynthesis</keyword>
<dbReference type="Pfam" id="PF00702">
    <property type="entry name" value="Hydrolase"/>
    <property type="match status" value="1"/>
</dbReference>
<dbReference type="RefSeq" id="WP_252731692.1">
    <property type="nucleotide sequence ID" value="NZ_JAWCUA010000010.1"/>
</dbReference>
<evidence type="ECO:0000313" key="14">
    <source>
        <dbReference type="EMBL" id="MDU0114537.1"/>
    </source>
</evidence>
<keyword evidence="8 14" id="KW-0378">Hydrolase</keyword>
<dbReference type="SFLD" id="SFLDF00029">
    <property type="entry name" value="phosphoserine_phosphatase"/>
    <property type="match status" value="1"/>
</dbReference>
<evidence type="ECO:0000256" key="13">
    <source>
        <dbReference type="ARBA" id="ARBA00048523"/>
    </source>
</evidence>
<gene>
    <name evidence="14" type="primary">serB</name>
    <name evidence="14" type="ORF">RT723_16375</name>
</gene>
<comment type="catalytic activity">
    <reaction evidence="12">
        <text>O-phospho-L-serine + H2O = L-serine + phosphate</text>
        <dbReference type="Rhea" id="RHEA:21208"/>
        <dbReference type="ChEBI" id="CHEBI:15377"/>
        <dbReference type="ChEBI" id="CHEBI:33384"/>
        <dbReference type="ChEBI" id="CHEBI:43474"/>
        <dbReference type="ChEBI" id="CHEBI:57524"/>
        <dbReference type="EC" id="3.1.3.3"/>
    </reaction>
</comment>
<dbReference type="SUPFAM" id="SSF56784">
    <property type="entry name" value="HAD-like"/>
    <property type="match status" value="1"/>
</dbReference>
<dbReference type="PANTHER" id="PTHR43344">
    <property type="entry name" value="PHOSPHOSERINE PHOSPHATASE"/>
    <property type="match status" value="1"/>
</dbReference>
<dbReference type="NCBIfam" id="TIGR01488">
    <property type="entry name" value="HAD-SF-IB"/>
    <property type="match status" value="1"/>
</dbReference>
<keyword evidence="6" id="KW-0028">Amino-acid biosynthesis</keyword>
<proteinExistence type="inferred from homology"/>